<dbReference type="AlphaFoldDB" id="A0A1H9CW99"/>
<evidence type="ECO:0000256" key="1">
    <source>
        <dbReference type="SAM" id="Phobius"/>
    </source>
</evidence>
<dbReference type="STRING" id="1299341.SAMN05444005_105117"/>
<name>A0A1H9CW99_9FLAO</name>
<accession>A0A1H9CW99</accession>
<protein>
    <submittedName>
        <fullName evidence="2">Uncharacterized protein</fullName>
    </submittedName>
</protein>
<dbReference type="EMBL" id="FOEI01000005">
    <property type="protein sequence ID" value="SEQ05419.1"/>
    <property type="molecule type" value="Genomic_DNA"/>
</dbReference>
<evidence type="ECO:0000313" key="2">
    <source>
        <dbReference type="EMBL" id="SEQ05419.1"/>
    </source>
</evidence>
<dbReference type="Proteomes" id="UP000198648">
    <property type="component" value="Unassembled WGS sequence"/>
</dbReference>
<proteinExistence type="predicted"/>
<keyword evidence="3" id="KW-1185">Reference proteome</keyword>
<sequence>MDGLIINVAILFIFAIYIYKISYYYDYRYIGNVIRFVVFYLIISSIVDYLLCFTFDETYNTTTIFFLIIFSICLITTLLYRSFLVNKFGTEERFASSEEIEDIGTNNDE</sequence>
<feature type="transmembrane region" description="Helical" evidence="1">
    <location>
        <begin position="63"/>
        <end position="83"/>
    </location>
</feature>
<feature type="transmembrane region" description="Helical" evidence="1">
    <location>
        <begin position="6"/>
        <end position="25"/>
    </location>
</feature>
<keyword evidence="1" id="KW-0472">Membrane</keyword>
<keyword evidence="1" id="KW-1133">Transmembrane helix</keyword>
<evidence type="ECO:0000313" key="3">
    <source>
        <dbReference type="Proteomes" id="UP000198648"/>
    </source>
</evidence>
<reference evidence="2 3" key="1">
    <citation type="submission" date="2016-10" db="EMBL/GenBank/DDBJ databases">
        <authorList>
            <person name="de Groot N.N."/>
        </authorList>
    </citation>
    <scope>NUCLEOTIDE SEQUENCE [LARGE SCALE GENOMIC DNA]</scope>
    <source>
        <strain evidence="2 3">DSM 27078</strain>
    </source>
</reference>
<feature type="transmembrane region" description="Helical" evidence="1">
    <location>
        <begin position="32"/>
        <end position="51"/>
    </location>
</feature>
<gene>
    <name evidence="2" type="ORF">SAMN05444005_105117</name>
</gene>
<dbReference type="RefSeq" id="WP_091468502.1">
    <property type="nucleotide sequence ID" value="NZ_FOEI01000005.1"/>
</dbReference>
<keyword evidence="1" id="KW-0812">Transmembrane</keyword>
<organism evidence="2 3">
    <name type="scientific">Flavobacterium urocaniciphilum</name>
    <dbReference type="NCBI Taxonomy" id="1299341"/>
    <lineage>
        <taxon>Bacteria</taxon>
        <taxon>Pseudomonadati</taxon>
        <taxon>Bacteroidota</taxon>
        <taxon>Flavobacteriia</taxon>
        <taxon>Flavobacteriales</taxon>
        <taxon>Flavobacteriaceae</taxon>
        <taxon>Flavobacterium</taxon>
    </lineage>
</organism>